<comment type="caution">
    <text evidence="3">The sequence shown here is derived from an EMBL/GenBank/DDBJ whole genome shotgun (WGS) entry which is preliminary data.</text>
</comment>
<dbReference type="InterPro" id="IPR006016">
    <property type="entry name" value="UspA"/>
</dbReference>
<accession>Q0YPL3</accession>
<dbReference type="Gene3D" id="3.40.50.620">
    <property type="entry name" value="HUPs"/>
    <property type="match status" value="1"/>
</dbReference>
<dbReference type="PANTHER" id="PTHR46268">
    <property type="entry name" value="STRESS RESPONSE PROTEIN NHAX"/>
    <property type="match status" value="1"/>
</dbReference>
<name>Q0YPL3_9CHLB</name>
<dbReference type="PRINTS" id="PR01438">
    <property type="entry name" value="UNVRSLSTRESS"/>
</dbReference>
<dbReference type="AlphaFoldDB" id="Q0YPL3"/>
<evidence type="ECO:0000313" key="3">
    <source>
        <dbReference type="EMBL" id="EAT58223.1"/>
    </source>
</evidence>
<dbReference type="InterPro" id="IPR006015">
    <property type="entry name" value="Universal_stress_UspA"/>
</dbReference>
<dbReference type="SUPFAM" id="SSF52402">
    <property type="entry name" value="Adenine nucleotide alpha hydrolases-like"/>
    <property type="match status" value="1"/>
</dbReference>
<reference evidence="3 4" key="1">
    <citation type="submission" date="2006-07" db="EMBL/GenBank/DDBJ databases">
        <title>Annotation of the draft genome assembly of Chlorobium ferroxidans DSM 13031.</title>
        <authorList>
            <consortium name="US DOE Joint Genome Institute (JGI-ORNL)"/>
            <person name="Larimer F."/>
            <person name="Land M."/>
            <person name="Hauser L."/>
        </authorList>
    </citation>
    <scope>NUCLEOTIDE SEQUENCE [LARGE SCALE GENOMIC DNA]</scope>
    <source>
        <strain evidence="3 4">DSM 13031</strain>
    </source>
</reference>
<reference evidence="3 4" key="2">
    <citation type="submission" date="2006-07" db="EMBL/GenBank/DDBJ databases">
        <title>Sequencing of the draft genome and assembly of Chlorobium ferroxidans DSM 13031.</title>
        <authorList>
            <consortium name="US DOE Joint Genome Institute (JGI-PGF)"/>
            <person name="Copeland A."/>
            <person name="Lucas S."/>
            <person name="Lapidus A."/>
            <person name="Barry K."/>
            <person name="Glavina del Rio T."/>
            <person name="Dalin E."/>
            <person name="Tice H."/>
            <person name="Bruce D."/>
            <person name="Pitluck S."/>
            <person name="Richardson P."/>
        </authorList>
    </citation>
    <scope>NUCLEOTIDE SEQUENCE [LARGE SCALE GENOMIC DNA]</scope>
    <source>
        <strain evidence="3 4">DSM 13031</strain>
    </source>
</reference>
<evidence type="ECO:0000313" key="4">
    <source>
        <dbReference type="Proteomes" id="UP000004162"/>
    </source>
</evidence>
<comment type="similarity">
    <text evidence="1">Belongs to the universal stress protein A family.</text>
</comment>
<dbReference type="PANTHER" id="PTHR46268:SF6">
    <property type="entry name" value="UNIVERSAL STRESS PROTEIN UP12"/>
    <property type="match status" value="1"/>
</dbReference>
<gene>
    <name evidence="3" type="ORF">CferDRAFT_0209</name>
</gene>
<organism evidence="3 4">
    <name type="scientific">Chlorobium ferrooxidans DSM 13031</name>
    <dbReference type="NCBI Taxonomy" id="377431"/>
    <lineage>
        <taxon>Bacteria</taxon>
        <taxon>Pseudomonadati</taxon>
        <taxon>Chlorobiota</taxon>
        <taxon>Chlorobiia</taxon>
        <taxon>Chlorobiales</taxon>
        <taxon>Chlorobiaceae</taxon>
        <taxon>Chlorobium/Pelodictyon group</taxon>
        <taxon>Chlorobium</taxon>
    </lineage>
</organism>
<evidence type="ECO:0000259" key="2">
    <source>
        <dbReference type="Pfam" id="PF00582"/>
    </source>
</evidence>
<evidence type="ECO:0000256" key="1">
    <source>
        <dbReference type="ARBA" id="ARBA00008791"/>
    </source>
</evidence>
<keyword evidence="4" id="KW-1185">Reference proteome</keyword>
<dbReference type="EMBL" id="AASE01000026">
    <property type="protein sequence ID" value="EAT58223.1"/>
    <property type="molecule type" value="Genomic_DNA"/>
</dbReference>
<dbReference type="Pfam" id="PF00582">
    <property type="entry name" value="Usp"/>
    <property type="match status" value="1"/>
</dbReference>
<feature type="domain" description="UspA" evidence="2">
    <location>
        <begin position="6"/>
        <end position="153"/>
    </location>
</feature>
<dbReference type="CDD" id="cd00293">
    <property type="entry name" value="USP-like"/>
    <property type="match status" value="1"/>
</dbReference>
<dbReference type="InterPro" id="IPR014729">
    <property type="entry name" value="Rossmann-like_a/b/a_fold"/>
</dbReference>
<protein>
    <submittedName>
        <fullName evidence="3">UspA</fullName>
    </submittedName>
</protein>
<dbReference type="Proteomes" id="UP000004162">
    <property type="component" value="Unassembled WGS sequence"/>
</dbReference>
<sequence>MMNAMKLLVAIDFSESAQSVIAEAEKLAKTLSAKVFLLHAMPPLSPIIDNVDDAATLPQPGIPFQMESLPRLSASAKEKLLEISGRMQAEGIECAIILTHNNEVEAIIEESKKNRIDMILLGSHGHGALYHLLIGSVSEGVIRKASCPVIIIPSKKQ</sequence>
<dbReference type="OrthoDB" id="9788959at2"/>
<proteinExistence type="inferred from homology"/>